<name>A0A1G9U7T8_ALLAB</name>
<dbReference type="EMBL" id="LT629701">
    <property type="protein sequence ID" value="SDM56039.1"/>
    <property type="molecule type" value="Genomic_DNA"/>
</dbReference>
<accession>A0A1G9U7T8</accession>
<dbReference type="PROSITE" id="PS51987">
    <property type="entry name" value="GS_CATALYTIC"/>
    <property type="match status" value="1"/>
</dbReference>
<protein>
    <submittedName>
        <fullName evidence="6">L-glutamine synthetase</fullName>
    </submittedName>
</protein>
<evidence type="ECO:0000256" key="1">
    <source>
        <dbReference type="ARBA" id="ARBA00009897"/>
    </source>
</evidence>
<dbReference type="InterPro" id="IPR014746">
    <property type="entry name" value="Gln_synth/guanido_kin_cat_dom"/>
</dbReference>
<evidence type="ECO:0000313" key="7">
    <source>
        <dbReference type="Proteomes" id="UP000183376"/>
    </source>
</evidence>
<evidence type="ECO:0000256" key="3">
    <source>
        <dbReference type="PROSITE-ProRule" id="PRU01331"/>
    </source>
</evidence>
<dbReference type="GO" id="GO:0004356">
    <property type="term" value="F:glutamine synthetase activity"/>
    <property type="evidence" value="ECO:0007669"/>
    <property type="project" value="InterPro"/>
</dbReference>
<dbReference type="PANTHER" id="PTHR43785">
    <property type="entry name" value="GAMMA-GLUTAMYLPUTRESCINE SYNTHETASE"/>
    <property type="match status" value="1"/>
</dbReference>
<proteinExistence type="inferred from homology"/>
<organism evidence="6 7">
    <name type="scientific">Allokutzneria albata</name>
    <name type="common">Kibdelosporangium albatum</name>
    <dbReference type="NCBI Taxonomy" id="211114"/>
    <lineage>
        <taxon>Bacteria</taxon>
        <taxon>Bacillati</taxon>
        <taxon>Actinomycetota</taxon>
        <taxon>Actinomycetes</taxon>
        <taxon>Pseudonocardiales</taxon>
        <taxon>Pseudonocardiaceae</taxon>
        <taxon>Allokutzneria</taxon>
    </lineage>
</organism>
<dbReference type="SMART" id="SM01230">
    <property type="entry name" value="Gln-synt_C"/>
    <property type="match status" value="1"/>
</dbReference>
<dbReference type="RefSeq" id="WP_063766723.1">
    <property type="nucleotide sequence ID" value="NZ_JOEF01000063.1"/>
</dbReference>
<dbReference type="STRING" id="211114.SAMN04489726_2247"/>
<dbReference type="GO" id="GO:0006542">
    <property type="term" value="P:glutamine biosynthetic process"/>
    <property type="evidence" value="ECO:0007669"/>
    <property type="project" value="InterPro"/>
</dbReference>
<dbReference type="Pfam" id="PF00120">
    <property type="entry name" value="Gln-synt_C"/>
    <property type="match status" value="1"/>
</dbReference>
<dbReference type="Gene3D" id="3.10.20.70">
    <property type="entry name" value="Glutamine synthetase, N-terminal domain"/>
    <property type="match status" value="1"/>
</dbReference>
<dbReference type="AlphaFoldDB" id="A0A1G9U7T8"/>
<comment type="similarity">
    <text evidence="1 3 4">Belongs to the glutamine synthetase family.</text>
</comment>
<dbReference type="InterPro" id="IPR008146">
    <property type="entry name" value="Gln_synth_cat_dom"/>
</dbReference>
<dbReference type="InterPro" id="IPR036651">
    <property type="entry name" value="Gln_synt_N_sf"/>
</dbReference>
<dbReference type="SUPFAM" id="SSF55931">
    <property type="entry name" value="Glutamine synthetase/guanido kinase"/>
    <property type="match status" value="1"/>
</dbReference>
<sequence>MQITNGSAGTTVDIRRASQADPEANAGIADRLHTLGVRAIAMTVVDNGGVTRVKVVPVRRLASVLRSGVGFSVVWAVAGTDDSFALAAPFDTPAGDLRLFPDLDALDAVTGGSPLAWVPADQYTQDLEVSPCCQRSVLREAVERGRARGIEFKAAFEVEMSLLDRDGRPAHSGPGYSASALLEIEPFALDLMDALAAHGIEVEQLHPEYAPGQVEFSCTARDPLAAADQLVLSRVVARKVARAHGLDVSFAPSVHPGTLGNGCHLHLSAWRDGVNLMQGGDEAGGGMSVDGAAMAAGMLDALPGVLAVLAPSVLSYARLQPQKWAGAYACWGVENREAALRLVPGTVSSRASSANVEIKTIDGATNPYLALSVLLTAAFDGIDRDAALPAPVQRDPHSMTKSERTKARIARLPSTLGEAVDLLARSEVAMKALGPQLHHAFVTVRRQEWATYGKCDVAEVISDYRLRY</sequence>
<dbReference type="Proteomes" id="UP000183376">
    <property type="component" value="Chromosome I"/>
</dbReference>
<dbReference type="Gene3D" id="3.30.590.10">
    <property type="entry name" value="Glutamine synthetase/guanido kinase, catalytic domain"/>
    <property type="match status" value="1"/>
</dbReference>
<gene>
    <name evidence="6" type="ORF">SAMN04489726_2247</name>
</gene>
<keyword evidence="7" id="KW-1185">Reference proteome</keyword>
<evidence type="ECO:0000313" key="6">
    <source>
        <dbReference type="EMBL" id="SDM56039.1"/>
    </source>
</evidence>
<dbReference type="eggNOG" id="COG0174">
    <property type="taxonomic scope" value="Bacteria"/>
</dbReference>
<keyword evidence="2" id="KW-0436">Ligase</keyword>
<reference evidence="6 7" key="1">
    <citation type="submission" date="2016-10" db="EMBL/GenBank/DDBJ databases">
        <authorList>
            <person name="de Groot N.N."/>
        </authorList>
    </citation>
    <scope>NUCLEOTIDE SEQUENCE [LARGE SCALE GENOMIC DNA]</scope>
    <source>
        <strain evidence="6 7">DSM 44149</strain>
    </source>
</reference>
<evidence type="ECO:0000256" key="4">
    <source>
        <dbReference type="RuleBase" id="RU000384"/>
    </source>
</evidence>
<feature type="domain" description="GS catalytic" evidence="5">
    <location>
        <begin position="134"/>
        <end position="468"/>
    </location>
</feature>
<evidence type="ECO:0000256" key="2">
    <source>
        <dbReference type="ARBA" id="ARBA00022598"/>
    </source>
</evidence>
<evidence type="ECO:0000259" key="5">
    <source>
        <dbReference type="PROSITE" id="PS51987"/>
    </source>
</evidence>
<dbReference type="PANTHER" id="PTHR43785:SF12">
    <property type="entry name" value="TYPE-1 GLUTAMINE SYNTHETASE 2"/>
    <property type="match status" value="1"/>
</dbReference>